<dbReference type="Pfam" id="PF13439">
    <property type="entry name" value="Glyco_transf_4"/>
    <property type="match status" value="1"/>
</dbReference>
<dbReference type="InterPro" id="IPR028098">
    <property type="entry name" value="Glyco_trans_4-like_N"/>
</dbReference>
<dbReference type="AlphaFoldDB" id="A0A1H9XVU1"/>
<dbReference type="SUPFAM" id="SSF53756">
    <property type="entry name" value="UDP-Glycosyltransferase/glycogen phosphorylase"/>
    <property type="match status" value="1"/>
</dbReference>
<dbReference type="CDD" id="cd03794">
    <property type="entry name" value="GT4_WbuB-like"/>
    <property type="match status" value="1"/>
</dbReference>
<keyword evidence="2 5" id="KW-0808">Transferase</keyword>
<accession>A0A1H9XVU1</accession>
<dbReference type="PANTHER" id="PTHR12526:SF624">
    <property type="entry name" value="BLR6297 PROTEIN"/>
    <property type="match status" value="1"/>
</dbReference>
<feature type="region of interest" description="Disordered" evidence="3">
    <location>
        <begin position="404"/>
        <end position="445"/>
    </location>
</feature>
<protein>
    <submittedName>
        <fullName evidence="5">Glycosyltransferase involved in cell wall bisynthesis</fullName>
    </submittedName>
</protein>
<reference evidence="6" key="1">
    <citation type="submission" date="2016-10" db="EMBL/GenBank/DDBJ databases">
        <authorList>
            <person name="Varghese N."/>
            <person name="Submissions S."/>
        </authorList>
    </citation>
    <scope>NUCLEOTIDE SEQUENCE [LARGE SCALE GENOMIC DNA]</scope>
    <source>
        <strain evidence="6">CGMCC 1.6963</strain>
    </source>
</reference>
<dbReference type="Proteomes" id="UP000199019">
    <property type="component" value="Unassembled WGS sequence"/>
</dbReference>
<dbReference type="PANTHER" id="PTHR12526">
    <property type="entry name" value="GLYCOSYLTRANSFERASE"/>
    <property type="match status" value="1"/>
</dbReference>
<sequence length="445" mass="48830">MSRYRRPGSRSRVLVIVQNLPVPFDRRVWLECQSLLRAGYDVTVVCPRGQGTGPEQVVEGVRILAYQPYAPGGRAVGFFVEYAYSFLATARLALKARRQGAFDVVQACNPPDIFWPLAWALRVRDGSRFVFDHHDLCPELFESRFPNGPSVFHRGLLLLERATFRTADRVTSTNESYAAIARSRGGKAPEHVTVVRTGPDPQRLKRQAPAPELRRGRAHLVAYIGVMGPQDGVDIVVQAADLIVNTWGRDDISFVLMGGGDCWGDLVAERDRLGLQDHVDLPGRVPDEFVTEVFSTADVGLSPDPLNALNDVSTMNKTMEYMAFAMPVVAFDLKETRVSAQDAAVYVEPGDVEAYARAIVELVDDPAAREEMGRRGRERVEQQLAWEHQSVGYVAVFDELTGRPRRAARTTRGVASTSTPAAPPSPAAAGAPAEPATPPLARTEA</sequence>
<gene>
    <name evidence="5" type="ORF">SAMN05216199_0535</name>
</gene>
<dbReference type="EMBL" id="FOHB01000015">
    <property type="protein sequence ID" value="SES49867.1"/>
    <property type="molecule type" value="Genomic_DNA"/>
</dbReference>
<name>A0A1H9XVU1_9MICO</name>
<dbReference type="RefSeq" id="WP_218144437.1">
    <property type="nucleotide sequence ID" value="NZ_FOHB01000015.1"/>
</dbReference>
<proteinExistence type="predicted"/>
<keyword evidence="1" id="KW-0328">Glycosyltransferase</keyword>
<organism evidence="5 6">
    <name type="scientific">Pedococcus cremeus</name>
    <dbReference type="NCBI Taxonomy" id="587636"/>
    <lineage>
        <taxon>Bacteria</taxon>
        <taxon>Bacillati</taxon>
        <taxon>Actinomycetota</taxon>
        <taxon>Actinomycetes</taxon>
        <taxon>Micrococcales</taxon>
        <taxon>Intrasporangiaceae</taxon>
        <taxon>Pedococcus</taxon>
    </lineage>
</organism>
<evidence type="ECO:0000313" key="5">
    <source>
        <dbReference type="EMBL" id="SES49867.1"/>
    </source>
</evidence>
<evidence type="ECO:0000256" key="3">
    <source>
        <dbReference type="SAM" id="MobiDB-lite"/>
    </source>
</evidence>
<feature type="compositionally biased region" description="Low complexity" evidence="3">
    <location>
        <begin position="410"/>
        <end position="420"/>
    </location>
</feature>
<evidence type="ECO:0000259" key="4">
    <source>
        <dbReference type="Pfam" id="PF13439"/>
    </source>
</evidence>
<dbReference type="Gene3D" id="3.40.50.2000">
    <property type="entry name" value="Glycogen Phosphorylase B"/>
    <property type="match status" value="2"/>
</dbReference>
<evidence type="ECO:0000256" key="1">
    <source>
        <dbReference type="ARBA" id="ARBA00022676"/>
    </source>
</evidence>
<evidence type="ECO:0000313" key="6">
    <source>
        <dbReference type="Proteomes" id="UP000199019"/>
    </source>
</evidence>
<dbReference type="Pfam" id="PF13692">
    <property type="entry name" value="Glyco_trans_1_4"/>
    <property type="match status" value="1"/>
</dbReference>
<dbReference type="STRING" id="587636.SAMN05216199_0535"/>
<feature type="domain" description="Glycosyltransferase subfamily 4-like N-terminal" evidence="4">
    <location>
        <begin position="29"/>
        <end position="203"/>
    </location>
</feature>
<dbReference type="GO" id="GO:0016757">
    <property type="term" value="F:glycosyltransferase activity"/>
    <property type="evidence" value="ECO:0007669"/>
    <property type="project" value="UniProtKB-KW"/>
</dbReference>
<keyword evidence="6" id="KW-1185">Reference proteome</keyword>
<evidence type="ECO:0000256" key="2">
    <source>
        <dbReference type="ARBA" id="ARBA00022679"/>
    </source>
</evidence>